<dbReference type="Proteomes" id="UP000829398">
    <property type="component" value="Chromosome 9"/>
</dbReference>
<name>A0ACB8I717_CITSI</name>
<comment type="caution">
    <text evidence="1">The sequence shown here is derived from an EMBL/GenBank/DDBJ whole genome shotgun (WGS) entry which is preliminary data.</text>
</comment>
<protein>
    <submittedName>
        <fullName evidence="1">PHD Oberon domain-containing protein</fullName>
    </submittedName>
</protein>
<sequence>MNQQSVGSTGNGVPLSGLIGFAPQFESQGSRLCWENLCLPVRAGTSSLGCGADTWRTMPLEPSLTVALSSWLHQVVELYETTINFDAPSLQLRAQIILHSIGITIDFQNGINDSSSVTSTCLLEMEIELGESDNTNDSSESTPKTDGGGLNLVPVSPEESGEGLPYAPINWPNPGDNWSWKVGRRVTNTGHFLDRYLCAPRHLPRLENEVLLKKRGAAFASKLSVERYIRTAFPGADINAFFASFSWKIPAVKNLSRGKAKGFTSFPPVSREVAEHSLSHLQSEGIGCKAGNKMCNSLLVQPENPSLAAVPCEFCCNEPRFCRDCCCILCSKTISLKHGGYSYIKCEATVGEGYVCGHIAHLNCALRCYMAGTVGGSIGLDAEYCCRRCDAKTDLVSHVTRSIEVCKSVDSLEDVEKFLNLGVCVLRGSQKTSAKELLIHIEQAIAKLKSGASIEDIWKVGDIDVAISKGTSRDENAIMEEMNLEDLDGRTNSEPVTLIYSDHLKESQKLEEEIDQVLQSLRKSQECEYKVAEESLHVQRNYLHNLYEQLDKEKAELAHRTSNAEPDELLNAILNREDQIKREVLKLREMEKVANGFGRASKRILKEYFDTEIEE</sequence>
<dbReference type="EMBL" id="CM039178">
    <property type="protein sequence ID" value="KAH9682603.1"/>
    <property type="molecule type" value="Genomic_DNA"/>
</dbReference>
<gene>
    <name evidence="1" type="ORF">KPL71_027414</name>
</gene>
<organism evidence="1 2">
    <name type="scientific">Citrus sinensis</name>
    <name type="common">Sweet orange</name>
    <name type="synonym">Citrus aurantium var. sinensis</name>
    <dbReference type="NCBI Taxonomy" id="2711"/>
    <lineage>
        <taxon>Eukaryota</taxon>
        <taxon>Viridiplantae</taxon>
        <taxon>Streptophyta</taxon>
        <taxon>Embryophyta</taxon>
        <taxon>Tracheophyta</taxon>
        <taxon>Spermatophyta</taxon>
        <taxon>Magnoliopsida</taxon>
        <taxon>eudicotyledons</taxon>
        <taxon>Gunneridae</taxon>
        <taxon>Pentapetalae</taxon>
        <taxon>rosids</taxon>
        <taxon>malvids</taxon>
        <taxon>Sapindales</taxon>
        <taxon>Rutaceae</taxon>
        <taxon>Aurantioideae</taxon>
        <taxon>Citrus</taxon>
    </lineage>
</organism>
<reference evidence="2" key="1">
    <citation type="journal article" date="2023" name="Hortic. Res.">
        <title>A chromosome-level phased genome enabling allele-level studies in sweet orange: a case study on citrus Huanglongbing tolerance.</title>
        <authorList>
            <person name="Wu B."/>
            <person name="Yu Q."/>
            <person name="Deng Z."/>
            <person name="Duan Y."/>
            <person name="Luo F."/>
            <person name="Gmitter F. Jr."/>
        </authorList>
    </citation>
    <scope>NUCLEOTIDE SEQUENCE [LARGE SCALE GENOMIC DNA]</scope>
    <source>
        <strain evidence="2">cv. Valencia</strain>
    </source>
</reference>
<evidence type="ECO:0000313" key="2">
    <source>
        <dbReference type="Proteomes" id="UP000829398"/>
    </source>
</evidence>
<keyword evidence="2" id="KW-1185">Reference proteome</keyword>
<evidence type="ECO:0000313" key="1">
    <source>
        <dbReference type="EMBL" id="KAH9682603.1"/>
    </source>
</evidence>
<accession>A0ACB8I717</accession>
<proteinExistence type="predicted"/>